<dbReference type="AlphaFoldDB" id="A0AAU7VLY2"/>
<evidence type="ECO:0000313" key="8">
    <source>
        <dbReference type="EMBL" id="XBX75063.1"/>
    </source>
</evidence>
<protein>
    <recommendedName>
        <fullName evidence="5 6">Large ribosomal subunit protein uL4</fullName>
    </recommendedName>
</protein>
<dbReference type="GO" id="GO:0003735">
    <property type="term" value="F:structural constituent of ribosome"/>
    <property type="evidence" value="ECO:0007669"/>
    <property type="project" value="InterPro"/>
</dbReference>
<dbReference type="Gene3D" id="3.40.1370.10">
    <property type="match status" value="1"/>
</dbReference>
<keyword evidence="4 6" id="KW-0687">Ribonucleoprotein</keyword>
<dbReference type="NCBIfam" id="TIGR03953">
    <property type="entry name" value="rplD_bact"/>
    <property type="match status" value="1"/>
</dbReference>
<evidence type="ECO:0000256" key="2">
    <source>
        <dbReference type="ARBA" id="ARBA00011838"/>
    </source>
</evidence>
<dbReference type="GO" id="GO:0005840">
    <property type="term" value="C:ribosome"/>
    <property type="evidence" value="ECO:0007669"/>
    <property type="project" value="UniProtKB-KW"/>
</dbReference>
<dbReference type="Pfam" id="PF00573">
    <property type="entry name" value="Ribosomal_L4"/>
    <property type="match status" value="1"/>
</dbReference>
<dbReference type="InterPro" id="IPR002136">
    <property type="entry name" value="Ribosomal_uL4"/>
</dbReference>
<comment type="subunit">
    <text evidence="2 6">Part of the 50S ribosomal subunit.</text>
</comment>
<dbReference type="GO" id="GO:1990904">
    <property type="term" value="C:ribonucleoprotein complex"/>
    <property type="evidence" value="ECO:0007669"/>
    <property type="project" value="UniProtKB-KW"/>
</dbReference>
<dbReference type="InterPro" id="IPR023574">
    <property type="entry name" value="Ribosomal_uL4_dom_sf"/>
</dbReference>
<dbReference type="GO" id="GO:0006412">
    <property type="term" value="P:translation"/>
    <property type="evidence" value="ECO:0007669"/>
    <property type="project" value="UniProtKB-UniRule"/>
</dbReference>
<reference evidence="8" key="2">
    <citation type="submission" date="2024-06" db="EMBL/GenBank/DDBJ databases">
        <authorList>
            <person name="Petrova K.O."/>
            <person name="Toshchakov S.V."/>
            <person name="Boltjanskaja Y.V."/>
            <person name="Kevbrin V."/>
        </authorList>
    </citation>
    <scope>NUCLEOTIDE SEQUENCE</scope>
    <source>
        <strain evidence="8">Z-910T</strain>
    </source>
</reference>
<dbReference type="PANTHER" id="PTHR10746:SF6">
    <property type="entry name" value="LARGE RIBOSOMAL SUBUNIT PROTEIN UL4M"/>
    <property type="match status" value="1"/>
</dbReference>
<comment type="function">
    <text evidence="6">One of the primary rRNA binding proteins, this protein initially binds near the 5'-end of the 23S rRNA. It is important during the early stages of 50S assembly. It makes multiple contacts with different domains of the 23S rRNA in the assembled 50S subunit and ribosome.</text>
</comment>
<name>A0AAU7VLY2_9FIRM</name>
<dbReference type="InterPro" id="IPR013005">
    <property type="entry name" value="Ribosomal_uL4-like"/>
</dbReference>
<feature type="region of interest" description="Disordered" evidence="7">
    <location>
        <begin position="44"/>
        <end position="76"/>
    </location>
</feature>
<accession>A0AAU7VLY2</accession>
<evidence type="ECO:0000256" key="1">
    <source>
        <dbReference type="ARBA" id="ARBA00010528"/>
    </source>
</evidence>
<dbReference type="EMBL" id="CP158367">
    <property type="protein sequence ID" value="XBX75063.1"/>
    <property type="molecule type" value="Genomic_DNA"/>
</dbReference>
<evidence type="ECO:0000256" key="5">
    <source>
        <dbReference type="ARBA" id="ARBA00035244"/>
    </source>
</evidence>
<dbReference type="HAMAP" id="MF_01328_B">
    <property type="entry name" value="Ribosomal_uL4_B"/>
    <property type="match status" value="1"/>
</dbReference>
<dbReference type="SUPFAM" id="SSF52166">
    <property type="entry name" value="Ribosomal protein L4"/>
    <property type="match status" value="1"/>
</dbReference>
<evidence type="ECO:0000256" key="3">
    <source>
        <dbReference type="ARBA" id="ARBA00022980"/>
    </source>
</evidence>
<reference evidence="8" key="1">
    <citation type="journal article" date="2013" name="Extremophiles">
        <title>Proteinivorax tanatarense gen. nov., sp. nov., an anaerobic, haloalkaliphilic, proteolytic bacterium isolated from a decaying algal bloom, and proposal of Proteinivoraceae fam. nov.</title>
        <authorList>
            <person name="Kevbrin V."/>
            <person name="Boltyanskaya Y."/>
            <person name="Zhilina T."/>
            <person name="Kolganova T."/>
            <person name="Lavrentjeva E."/>
            <person name="Kuznetsov B."/>
        </authorList>
    </citation>
    <scope>NUCLEOTIDE SEQUENCE</scope>
    <source>
        <strain evidence="8">Z-910T</strain>
    </source>
</reference>
<evidence type="ECO:0000256" key="6">
    <source>
        <dbReference type="HAMAP-Rule" id="MF_01328"/>
    </source>
</evidence>
<evidence type="ECO:0000256" key="4">
    <source>
        <dbReference type="ARBA" id="ARBA00023274"/>
    </source>
</evidence>
<organism evidence="8">
    <name type="scientific">Proteinivorax tanatarense</name>
    <dbReference type="NCBI Taxonomy" id="1260629"/>
    <lineage>
        <taxon>Bacteria</taxon>
        <taxon>Bacillati</taxon>
        <taxon>Bacillota</taxon>
        <taxon>Clostridia</taxon>
        <taxon>Eubacteriales</taxon>
        <taxon>Proteinivoracaceae</taxon>
        <taxon>Proteinivorax</taxon>
    </lineage>
</organism>
<dbReference type="PANTHER" id="PTHR10746">
    <property type="entry name" value="50S RIBOSOMAL PROTEIN L4"/>
    <property type="match status" value="1"/>
</dbReference>
<evidence type="ECO:0000256" key="7">
    <source>
        <dbReference type="SAM" id="MobiDB-lite"/>
    </source>
</evidence>
<keyword evidence="6" id="KW-0694">RNA-binding</keyword>
<gene>
    <name evidence="6 8" type="primary">rplD</name>
    <name evidence="8" type="ORF">PRVXT_000168</name>
</gene>
<keyword evidence="6" id="KW-0699">rRNA-binding</keyword>
<proteinExistence type="inferred from homology"/>
<keyword evidence="3 6" id="KW-0689">Ribosomal protein</keyword>
<dbReference type="RefSeq" id="WP_350343810.1">
    <property type="nucleotide sequence ID" value="NZ_CP158367.1"/>
</dbReference>
<dbReference type="GO" id="GO:0019843">
    <property type="term" value="F:rRNA binding"/>
    <property type="evidence" value="ECO:0007669"/>
    <property type="project" value="UniProtKB-UniRule"/>
</dbReference>
<sequence>MPKVAIYDIQGQVVSEMELSPEIFEAKVNEAAVHRVVVAHLAAKRQGTASTKSRGEVSGGGARPWRQKGTGRARHGTIRSPLWVGGGVAFGPKPREYRLKVPKKVRRLAMKSALTTKVQNDNLKVLKALEINTPKTKEVVELLNNLDVDKKALVVTAGADSIVYKSARNIPGVSTAFVDTLNVYDILNHNTVIITEEAVKKVEEVLG</sequence>
<comment type="function">
    <text evidence="6">Forms part of the polypeptide exit tunnel.</text>
</comment>
<feature type="compositionally biased region" description="Basic residues" evidence="7">
    <location>
        <begin position="65"/>
        <end position="76"/>
    </location>
</feature>
<comment type="similarity">
    <text evidence="1 6">Belongs to the universal ribosomal protein uL4 family.</text>
</comment>